<reference evidence="2" key="2">
    <citation type="submission" date="2022-01" db="EMBL/GenBank/DDBJ databases">
        <authorList>
            <person name="Yamashiro T."/>
            <person name="Shiraishi A."/>
            <person name="Satake H."/>
            <person name="Nakayama K."/>
        </authorList>
    </citation>
    <scope>NUCLEOTIDE SEQUENCE</scope>
</reference>
<gene>
    <name evidence="2" type="ORF">Tco_0703074</name>
</gene>
<organism evidence="2 3">
    <name type="scientific">Tanacetum coccineum</name>
    <dbReference type="NCBI Taxonomy" id="301880"/>
    <lineage>
        <taxon>Eukaryota</taxon>
        <taxon>Viridiplantae</taxon>
        <taxon>Streptophyta</taxon>
        <taxon>Embryophyta</taxon>
        <taxon>Tracheophyta</taxon>
        <taxon>Spermatophyta</taxon>
        <taxon>Magnoliopsida</taxon>
        <taxon>eudicotyledons</taxon>
        <taxon>Gunneridae</taxon>
        <taxon>Pentapetalae</taxon>
        <taxon>asterids</taxon>
        <taxon>campanulids</taxon>
        <taxon>Asterales</taxon>
        <taxon>Asteraceae</taxon>
        <taxon>Asteroideae</taxon>
        <taxon>Anthemideae</taxon>
        <taxon>Anthemidinae</taxon>
        <taxon>Tanacetum</taxon>
    </lineage>
</organism>
<keyword evidence="3" id="KW-1185">Reference proteome</keyword>
<comment type="caution">
    <text evidence="2">The sequence shown here is derived from an EMBL/GenBank/DDBJ whole genome shotgun (WGS) entry which is preliminary data.</text>
</comment>
<dbReference type="EMBL" id="BQNB010009920">
    <property type="protein sequence ID" value="GJS70233.1"/>
    <property type="molecule type" value="Genomic_DNA"/>
</dbReference>
<sequence length="481" mass="54606">MSVHNSENGDDYVKDNVTLIRSNTNEVLGKQWDKVNAIFLGWILNSIPEELFLGQTFSKRAKDVWKELKETYDKVDGSIMFGLHHQINTLKQNGSSIADYYHKLNALWKQFDAMIELPKCVCNASESSILSREVLHDVRSAYATISSEESHRVAAGSVRNNQNTSNGTLRFNNLNNNRQGGGSTLVCENCGFNGYTIDRCFKIIRYPADFGKKKSGANQDMTYTDKELDNVLDISHLKIKVGHPNRIEAFISKIGNLKLSNGLILYDVMVIPEYCVTLISVHKLDKENKVIVAFDENRCIKSNNSALRYQCFLSQYDWHCRLGHPAESVLNVLKESLQIDNKENNVFCEIYIPNDDERVDNNLNRDQKSQSDSSIFSMPNSNVNTTDFPIDNSKNDVDSSDDIVAAQNEEVATLEENVFSEGNLDQNPSTSQGVQNVRREPKSYFEASKYPHWTDAMNQEMDALLRNGTWEVVELLRVEKP</sequence>
<evidence type="ECO:0000256" key="1">
    <source>
        <dbReference type="SAM" id="MobiDB-lite"/>
    </source>
</evidence>
<dbReference type="PANTHER" id="PTHR37610:SF78">
    <property type="entry name" value="GAG-POLYPEPTIDE OF LTR COPIA-TYPE-RELATED"/>
    <property type="match status" value="1"/>
</dbReference>
<evidence type="ECO:0000313" key="3">
    <source>
        <dbReference type="Proteomes" id="UP001151760"/>
    </source>
</evidence>
<reference evidence="2" key="1">
    <citation type="journal article" date="2022" name="Int. J. Mol. Sci.">
        <title>Draft Genome of Tanacetum Coccineum: Genomic Comparison of Closely Related Tanacetum-Family Plants.</title>
        <authorList>
            <person name="Yamashiro T."/>
            <person name="Shiraishi A."/>
            <person name="Nakayama K."/>
            <person name="Satake H."/>
        </authorList>
    </citation>
    <scope>NUCLEOTIDE SEQUENCE</scope>
</reference>
<protein>
    <submittedName>
        <fullName evidence="2">Uncharacterized protein</fullName>
    </submittedName>
</protein>
<feature type="compositionally biased region" description="Polar residues" evidence="1">
    <location>
        <begin position="370"/>
        <end position="382"/>
    </location>
</feature>
<feature type="compositionally biased region" description="Basic and acidic residues" evidence="1">
    <location>
        <begin position="359"/>
        <end position="369"/>
    </location>
</feature>
<dbReference type="Proteomes" id="UP001151760">
    <property type="component" value="Unassembled WGS sequence"/>
</dbReference>
<proteinExistence type="predicted"/>
<evidence type="ECO:0000313" key="2">
    <source>
        <dbReference type="EMBL" id="GJS70233.1"/>
    </source>
</evidence>
<dbReference type="PANTHER" id="PTHR37610">
    <property type="entry name" value="CCHC-TYPE DOMAIN-CONTAINING PROTEIN"/>
    <property type="match status" value="1"/>
</dbReference>
<accession>A0ABQ4XZN9</accession>
<name>A0ABQ4XZN9_9ASTR</name>
<feature type="region of interest" description="Disordered" evidence="1">
    <location>
        <begin position="359"/>
        <end position="382"/>
    </location>
</feature>